<feature type="transmembrane region" description="Helical" evidence="1">
    <location>
        <begin position="94"/>
        <end position="117"/>
    </location>
</feature>
<keyword evidence="1" id="KW-0472">Membrane</keyword>
<name>A0A1W9KNZ9_9BURK</name>
<reference evidence="2 3" key="1">
    <citation type="submission" date="2017-01" db="EMBL/GenBank/DDBJ databases">
        <title>Novel large sulfur bacteria in the metagenomes of groundwater-fed chemosynthetic microbial mats in the Lake Huron basin.</title>
        <authorList>
            <person name="Sharrar A.M."/>
            <person name="Flood B.E."/>
            <person name="Bailey J.V."/>
            <person name="Jones D.S."/>
            <person name="Biddanda B."/>
            <person name="Ruberg S.A."/>
            <person name="Marcus D.N."/>
            <person name="Dick G.J."/>
        </authorList>
    </citation>
    <scope>NUCLEOTIDE SEQUENCE [LARGE SCALE GENOMIC DNA]</scope>
    <source>
        <strain evidence="2">A7</strain>
    </source>
</reference>
<comment type="caution">
    <text evidence="2">The sequence shown here is derived from an EMBL/GenBank/DDBJ whole genome shotgun (WGS) entry which is preliminary data.</text>
</comment>
<organism evidence="2 3">
    <name type="scientific">Rhodoferax ferrireducens</name>
    <dbReference type="NCBI Taxonomy" id="192843"/>
    <lineage>
        <taxon>Bacteria</taxon>
        <taxon>Pseudomonadati</taxon>
        <taxon>Pseudomonadota</taxon>
        <taxon>Betaproteobacteria</taxon>
        <taxon>Burkholderiales</taxon>
        <taxon>Comamonadaceae</taxon>
        <taxon>Rhodoferax</taxon>
    </lineage>
</organism>
<evidence type="ECO:0000256" key="1">
    <source>
        <dbReference type="SAM" id="Phobius"/>
    </source>
</evidence>
<feature type="transmembrane region" description="Helical" evidence="1">
    <location>
        <begin position="129"/>
        <end position="148"/>
    </location>
</feature>
<evidence type="ECO:0008006" key="4">
    <source>
        <dbReference type="Google" id="ProtNLM"/>
    </source>
</evidence>
<protein>
    <recommendedName>
        <fullName evidence="4">Transmembrane protein</fullName>
    </recommendedName>
</protein>
<dbReference type="Proteomes" id="UP000192505">
    <property type="component" value="Unassembled WGS sequence"/>
</dbReference>
<accession>A0A1W9KNZ9</accession>
<dbReference type="EMBL" id="MTEI01000032">
    <property type="protein sequence ID" value="OQW85831.1"/>
    <property type="molecule type" value="Genomic_DNA"/>
</dbReference>
<evidence type="ECO:0000313" key="3">
    <source>
        <dbReference type="Proteomes" id="UP000192505"/>
    </source>
</evidence>
<proteinExistence type="predicted"/>
<keyword evidence="1" id="KW-1133">Transmembrane helix</keyword>
<sequence length="202" mass="21928">MMAATSGIVARLLAGAVLSVVLVVAAGTWLAQTFLPVLRWAFVHLDTQDRLVDLTVSDVGVISGRERVYRLVVAPDKTVFVGDRLAVTDPRGRAMVSVLIAYLWQAFVIALPLALAWPVSRRVEWPIRLTYLLLLLGGFTLLDLPFVLWAQIWQSYVDAFSPGTFSALLAWAGFLQGGGRYLLGVVAAGLSIYLGQRALASS</sequence>
<dbReference type="AlphaFoldDB" id="A0A1W9KNZ9"/>
<keyword evidence="1" id="KW-0812">Transmembrane</keyword>
<evidence type="ECO:0000313" key="2">
    <source>
        <dbReference type="EMBL" id="OQW85831.1"/>
    </source>
</evidence>
<feature type="transmembrane region" description="Helical" evidence="1">
    <location>
        <begin position="168"/>
        <end position="194"/>
    </location>
</feature>
<gene>
    <name evidence="2" type="ORF">BWK72_20225</name>
</gene>
<feature type="transmembrane region" description="Helical" evidence="1">
    <location>
        <begin position="12"/>
        <end position="31"/>
    </location>
</feature>